<dbReference type="Gene3D" id="3.40.50.300">
    <property type="entry name" value="P-loop containing nucleotide triphosphate hydrolases"/>
    <property type="match status" value="1"/>
</dbReference>
<dbReference type="GO" id="GO:0004798">
    <property type="term" value="F:dTMP kinase activity"/>
    <property type="evidence" value="ECO:0007669"/>
    <property type="project" value="InterPro"/>
</dbReference>
<dbReference type="AlphaFoldDB" id="A0A382YSY7"/>
<dbReference type="Pfam" id="PF02223">
    <property type="entry name" value="Thymidylate_kin"/>
    <property type="match status" value="1"/>
</dbReference>
<feature type="domain" description="Thymidylate kinase-like" evidence="6">
    <location>
        <begin position="3"/>
        <end position="139"/>
    </location>
</feature>
<evidence type="ECO:0000259" key="6">
    <source>
        <dbReference type="Pfam" id="PF02223"/>
    </source>
</evidence>
<organism evidence="7">
    <name type="scientific">marine metagenome</name>
    <dbReference type="NCBI Taxonomy" id="408172"/>
    <lineage>
        <taxon>unclassified sequences</taxon>
        <taxon>metagenomes</taxon>
        <taxon>ecological metagenomes</taxon>
    </lineage>
</organism>
<dbReference type="GO" id="GO:0005524">
    <property type="term" value="F:ATP binding"/>
    <property type="evidence" value="ECO:0007669"/>
    <property type="project" value="UniProtKB-KW"/>
</dbReference>
<proteinExistence type="predicted"/>
<dbReference type="InterPro" id="IPR018095">
    <property type="entry name" value="Thymidylate_kin_CS"/>
</dbReference>
<evidence type="ECO:0000256" key="1">
    <source>
        <dbReference type="ARBA" id="ARBA00022679"/>
    </source>
</evidence>
<protein>
    <recommendedName>
        <fullName evidence="6">Thymidylate kinase-like domain-containing protein</fullName>
    </recommendedName>
</protein>
<dbReference type="InterPro" id="IPR039430">
    <property type="entry name" value="Thymidylate_kin-like_dom"/>
</dbReference>
<evidence type="ECO:0000256" key="4">
    <source>
        <dbReference type="ARBA" id="ARBA00022777"/>
    </source>
</evidence>
<evidence type="ECO:0000313" key="7">
    <source>
        <dbReference type="EMBL" id="SVD86372.1"/>
    </source>
</evidence>
<dbReference type="InterPro" id="IPR027417">
    <property type="entry name" value="P-loop_NTPase"/>
</dbReference>
<keyword evidence="4" id="KW-0418">Kinase</keyword>
<evidence type="ECO:0000256" key="5">
    <source>
        <dbReference type="ARBA" id="ARBA00022840"/>
    </source>
</evidence>
<dbReference type="EMBL" id="UINC01178297">
    <property type="protein sequence ID" value="SVD86372.1"/>
    <property type="molecule type" value="Genomic_DNA"/>
</dbReference>
<reference evidence="7" key="1">
    <citation type="submission" date="2018-05" db="EMBL/GenBank/DDBJ databases">
        <authorList>
            <person name="Lanie J.A."/>
            <person name="Ng W.-L."/>
            <person name="Kazmierczak K.M."/>
            <person name="Andrzejewski T.M."/>
            <person name="Davidsen T.M."/>
            <person name="Wayne K.J."/>
            <person name="Tettelin H."/>
            <person name="Glass J.I."/>
            <person name="Rusch D."/>
            <person name="Podicherti R."/>
            <person name="Tsui H.-C.T."/>
            <person name="Winkler M.E."/>
        </authorList>
    </citation>
    <scope>NUCLEOTIDE SEQUENCE</scope>
</reference>
<name>A0A382YSY7_9ZZZZ</name>
<sequence>MSNKSNFNKKTDLLLYLAARSENIEKIIKKNYKKKIILIDRFIDSTLAYQHYGMGIDKNIINKINLYLLGKIKIDFTFLNLVNMTNLQLRLSKRKNLNRYDKFKISFYKKIQNGFIKIAKKNKKKYLIINSNDSILKNKKIILNKTNKLLNI</sequence>
<keyword evidence="5" id="KW-0067">ATP-binding</keyword>
<dbReference type="PROSITE" id="PS01331">
    <property type="entry name" value="THYMIDYLATE_KINASE"/>
    <property type="match status" value="1"/>
</dbReference>
<evidence type="ECO:0000256" key="2">
    <source>
        <dbReference type="ARBA" id="ARBA00022727"/>
    </source>
</evidence>
<evidence type="ECO:0000256" key="3">
    <source>
        <dbReference type="ARBA" id="ARBA00022741"/>
    </source>
</evidence>
<accession>A0A382YSY7</accession>
<dbReference type="SUPFAM" id="SSF52540">
    <property type="entry name" value="P-loop containing nucleoside triphosphate hydrolases"/>
    <property type="match status" value="1"/>
</dbReference>
<gene>
    <name evidence="7" type="ORF">METZ01_LOCUS439226</name>
</gene>
<keyword evidence="3" id="KW-0547">Nucleotide-binding</keyword>
<keyword evidence="2" id="KW-0545">Nucleotide biosynthesis</keyword>
<keyword evidence="1" id="KW-0808">Transferase</keyword>
<dbReference type="GO" id="GO:0006233">
    <property type="term" value="P:dTDP biosynthetic process"/>
    <property type="evidence" value="ECO:0007669"/>
    <property type="project" value="InterPro"/>
</dbReference>